<evidence type="ECO:0000256" key="1">
    <source>
        <dbReference type="SAM" id="Phobius"/>
    </source>
</evidence>
<protein>
    <submittedName>
        <fullName evidence="3">Uncharacterized protein</fullName>
    </submittedName>
</protein>
<comment type="caution">
    <text evidence="3">The sequence shown here is derived from an EMBL/GenBank/DDBJ whole genome shotgun (WGS) entry which is preliminary data.</text>
</comment>
<keyword evidence="1" id="KW-0472">Membrane</keyword>
<organism evidence="3 4">
    <name type="scientific">Puccinia coronata f. sp. avenae</name>
    <dbReference type="NCBI Taxonomy" id="200324"/>
    <lineage>
        <taxon>Eukaryota</taxon>
        <taxon>Fungi</taxon>
        <taxon>Dikarya</taxon>
        <taxon>Basidiomycota</taxon>
        <taxon>Pucciniomycotina</taxon>
        <taxon>Pucciniomycetes</taxon>
        <taxon>Pucciniales</taxon>
        <taxon>Pucciniaceae</taxon>
        <taxon>Puccinia</taxon>
    </lineage>
</organism>
<accession>A0A2N5UWM0</accession>
<sequence>MILGPLGAISLLWNAILAQCLLANCFLPGHLILGTILIALGALLIALYGLLPNQSTSHDLDQLVYLYSCTPFIVEMLILILTFSGVTEIFRVQTNPNSDATVMSNTHYFDTDGHPFKQMEQEEGKGRNLARRKTNQALSWRADLDL</sequence>
<feature type="transmembrane region" description="Helical" evidence="1">
    <location>
        <begin position="63"/>
        <end position="86"/>
    </location>
</feature>
<keyword evidence="1" id="KW-1133">Transmembrane helix</keyword>
<name>A0A2N5UWM0_9BASI</name>
<reference evidence="3 4" key="1">
    <citation type="submission" date="2017-11" db="EMBL/GenBank/DDBJ databases">
        <title>De novo assembly and phasing of dikaryotic genomes from two isolates of Puccinia coronata f. sp. avenae, the causal agent of oat crown rust.</title>
        <authorList>
            <person name="Miller M.E."/>
            <person name="Zhang Y."/>
            <person name="Omidvar V."/>
            <person name="Sperschneider J."/>
            <person name="Schwessinger B."/>
            <person name="Raley C."/>
            <person name="Palmer J.M."/>
            <person name="Garnica D."/>
            <person name="Upadhyaya N."/>
            <person name="Rathjen J."/>
            <person name="Taylor J.M."/>
            <person name="Park R.F."/>
            <person name="Dodds P.N."/>
            <person name="Hirsch C.D."/>
            <person name="Kianian S.F."/>
            <person name="Figueroa M."/>
        </authorList>
    </citation>
    <scope>NUCLEOTIDE SEQUENCE [LARGE SCALE GENOMIC DNA]</scope>
    <source>
        <strain evidence="3">12SD80</strain>
    </source>
</reference>
<gene>
    <name evidence="3" type="ORF">PCASD_11965</name>
</gene>
<feature type="signal peptide" evidence="2">
    <location>
        <begin position="1"/>
        <end position="18"/>
    </location>
</feature>
<evidence type="ECO:0000256" key="2">
    <source>
        <dbReference type="SAM" id="SignalP"/>
    </source>
</evidence>
<dbReference type="EMBL" id="PGCI01000082">
    <property type="protein sequence ID" value="PLW42077.1"/>
    <property type="molecule type" value="Genomic_DNA"/>
</dbReference>
<evidence type="ECO:0000313" key="3">
    <source>
        <dbReference type="EMBL" id="PLW42077.1"/>
    </source>
</evidence>
<keyword evidence="1" id="KW-0812">Transmembrane</keyword>
<proteinExistence type="predicted"/>
<feature type="chain" id="PRO_5015008570" evidence="2">
    <location>
        <begin position="19"/>
        <end position="146"/>
    </location>
</feature>
<evidence type="ECO:0000313" key="4">
    <source>
        <dbReference type="Proteomes" id="UP000235392"/>
    </source>
</evidence>
<dbReference type="AlphaFoldDB" id="A0A2N5UWM0"/>
<keyword evidence="2" id="KW-0732">Signal</keyword>
<dbReference type="Proteomes" id="UP000235392">
    <property type="component" value="Unassembled WGS sequence"/>
</dbReference>
<feature type="transmembrane region" description="Helical" evidence="1">
    <location>
        <begin position="28"/>
        <end position="51"/>
    </location>
</feature>